<feature type="compositionally biased region" description="Basic and acidic residues" evidence="1">
    <location>
        <begin position="7"/>
        <end position="23"/>
    </location>
</feature>
<name>A0AAX3J3W6_9GAMM</name>
<feature type="region of interest" description="Disordered" evidence="1">
    <location>
        <begin position="1"/>
        <end position="23"/>
    </location>
</feature>
<dbReference type="EMBL" id="CABWMH010000007">
    <property type="protein sequence ID" value="VXB51971.1"/>
    <property type="molecule type" value="Genomic_DNA"/>
</dbReference>
<evidence type="ECO:0000313" key="4">
    <source>
        <dbReference type="Proteomes" id="UP000433737"/>
    </source>
</evidence>
<dbReference type="AlphaFoldDB" id="A0AAX3J3W6"/>
<sequence>MTDFDDEQRLKDAEQKQKLASERQRDDLIHVMSSVQGRRLIWLLLSKAGVFSLSFTGDNASTNFNEGRRSEGLRLFNEVMTHCPDLYLTMANEASEDQDNQLPHNEAL</sequence>
<comment type="caution">
    <text evidence="3">The sequence shown here is derived from an EMBL/GenBank/DDBJ whole genome shotgun (WGS) entry which is preliminary data.</text>
</comment>
<proteinExistence type="predicted"/>
<evidence type="ECO:0000256" key="1">
    <source>
        <dbReference type="SAM" id="MobiDB-lite"/>
    </source>
</evidence>
<dbReference type="Pfam" id="PF25181">
    <property type="entry name" value="Phage_Bbp19"/>
    <property type="match status" value="1"/>
</dbReference>
<dbReference type="InterPro" id="IPR057447">
    <property type="entry name" value="Bbp19-like_phage"/>
</dbReference>
<reference evidence="3 4" key="1">
    <citation type="submission" date="2019-10" db="EMBL/GenBank/DDBJ databases">
        <authorList>
            <person name="Karimi E."/>
        </authorList>
    </citation>
    <scope>NUCLEOTIDE SEQUENCE [LARGE SCALE GENOMIC DNA]</scope>
    <source>
        <strain evidence="3">Pantoea sp. 111</strain>
    </source>
</reference>
<organism evidence="3 4">
    <name type="scientific">Pantoea brenneri</name>
    <dbReference type="NCBI Taxonomy" id="472694"/>
    <lineage>
        <taxon>Bacteria</taxon>
        <taxon>Pseudomonadati</taxon>
        <taxon>Pseudomonadota</taxon>
        <taxon>Gammaproteobacteria</taxon>
        <taxon>Enterobacterales</taxon>
        <taxon>Erwiniaceae</taxon>
        <taxon>Pantoea</taxon>
    </lineage>
</organism>
<feature type="domain" description="Bbp19-like phage" evidence="2">
    <location>
        <begin position="31"/>
        <end position="92"/>
    </location>
</feature>
<dbReference type="RefSeq" id="WP_159223346.1">
    <property type="nucleotide sequence ID" value="NZ_LR733469.1"/>
</dbReference>
<protein>
    <recommendedName>
        <fullName evidence="2">Bbp19-like phage domain-containing protein</fullName>
    </recommendedName>
</protein>
<evidence type="ECO:0000259" key="2">
    <source>
        <dbReference type="Pfam" id="PF25181"/>
    </source>
</evidence>
<evidence type="ECO:0000313" key="3">
    <source>
        <dbReference type="EMBL" id="VXB51971.1"/>
    </source>
</evidence>
<gene>
    <name evidence="3" type="ORF">PANT111_150138</name>
</gene>
<accession>A0AAX3J3W6</accession>
<dbReference type="Proteomes" id="UP000433737">
    <property type="component" value="Unassembled WGS sequence"/>
</dbReference>